<evidence type="ECO:0000313" key="2">
    <source>
        <dbReference type="Proteomes" id="UP000323142"/>
    </source>
</evidence>
<proteinExistence type="predicted"/>
<accession>A0A5B2V750</accession>
<dbReference type="RefSeq" id="WP_149821926.1">
    <property type="nucleotide sequence ID" value="NZ_VUOA01000043.1"/>
</dbReference>
<dbReference type="Proteomes" id="UP000323142">
    <property type="component" value="Unassembled WGS sequence"/>
</dbReference>
<reference evidence="1 2" key="2">
    <citation type="submission" date="2019-09" db="EMBL/GenBank/DDBJ databases">
        <authorList>
            <person name="Jin C."/>
        </authorList>
    </citation>
    <scope>NUCLEOTIDE SEQUENCE [LARGE SCALE GENOMIC DNA]</scope>
    <source>
        <strain evidence="1 2">BN140002</strain>
    </source>
</reference>
<comment type="caution">
    <text evidence="1">The sequence shown here is derived from an EMBL/GenBank/DDBJ whole genome shotgun (WGS) entry which is preliminary data.</text>
</comment>
<keyword evidence="2" id="KW-1185">Reference proteome</keyword>
<dbReference type="AlphaFoldDB" id="A0A5B2V750"/>
<protein>
    <recommendedName>
        <fullName evidence="3">HEPN domain-containing protein</fullName>
    </recommendedName>
</protein>
<name>A0A5B2V750_9HYPH</name>
<evidence type="ECO:0000313" key="1">
    <source>
        <dbReference type="EMBL" id="KAA2234791.1"/>
    </source>
</evidence>
<evidence type="ECO:0008006" key="3">
    <source>
        <dbReference type="Google" id="ProtNLM"/>
    </source>
</evidence>
<sequence length="98" mass="10667">MTVSHWIEQIGEAVTGGAPVELQAHRILDAAAQLTFVPATLRQAEALVQLQFATLKLVGVLDGDARLSHALTRVVTAWFTLEREWSACIPPEQHSPAN</sequence>
<dbReference type="EMBL" id="VUOA01000043">
    <property type="protein sequence ID" value="KAA2234791.1"/>
    <property type="molecule type" value="Genomic_DNA"/>
</dbReference>
<reference evidence="1 2" key="1">
    <citation type="submission" date="2019-09" db="EMBL/GenBank/DDBJ databases">
        <title>Salinarimonas rosea gen. nov., sp. nov., a new member of the a-2 subgroup of the Proteobacteria.</title>
        <authorList>
            <person name="Liu J."/>
        </authorList>
    </citation>
    <scope>NUCLEOTIDE SEQUENCE [LARGE SCALE GENOMIC DNA]</scope>
    <source>
        <strain evidence="1 2">BN140002</strain>
    </source>
</reference>
<gene>
    <name evidence="1" type="ORF">F0L46_22850</name>
</gene>
<organism evidence="1 2">
    <name type="scientific">Salinarimonas soli</name>
    <dbReference type="NCBI Taxonomy" id="1638099"/>
    <lineage>
        <taxon>Bacteria</taxon>
        <taxon>Pseudomonadati</taxon>
        <taxon>Pseudomonadota</taxon>
        <taxon>Alphaproteobacteria</taxon>
        <taxon>Hyphomicrobiales</taxon>
        <taxon>Salinarimonadaceae</taxon>
        <taxon>Salinarimonas</taxon>
    </lineage>
</organism>